<evidence type="ECO:0000313" key="2">
    <source>
        <dbReference type="EMBL" id="MDX6849909.1"/>
    </source>
</evidence>
<feature type="signal peptide" evidence="1">
    <location>
        <begin position="1"/>
        <end position="20"/>
    </location>
</feature>
<sequence length="157" mass="17701">MKFRHILLLALVCLVGPALASTPMPADHEHAMRQIPEGSTLPSLSLALHRDTKSGFNLAIQTKDFYLEPPELASDNQGLILEGHAHIFINGEKIYRAYSQHIHLPAELFDEGINQIMVSLNDHEHNTWSKGSRMVMSTLVIDNGEQDYLKHQFSTFE</sequence>
<dbReference type="EMBL" id="JAXAFO010000016">
    <property type="protein sequence ID" value="MDX6849909.1"/>
    <property type="molecule type" value="Genomic_DNA"/>
</dbReference>
<keyword evidence="3" id="KW-1185">Reference proteome</keyword>
<comment type="caution">
    <text evidence="2">The sequence shown here is derived from an EMBL/GenBank/DDBJ whole genome shotgun (WGS) entry which is preliminary data.</text>
</comment>
<name>A0ABU4S3N2_9GAMM</name>
<evidence type="ECO:0000256" key="1">
    <source>
        <dbReference type="SAM" id="SignalP"/>
    </source>
</evidence>
<accession>A0ABU4S3N2</accession>
<proteinExistence type="predicted"/>
<dbReference type="RefSeq" id="WP_302723610.1">
    <property type="nucleotide sequence ID" value="NZ_JAULRU010000617.1"/>
</dbReference>
<organism evidence="2 3">
    <name type="scientific">Gilvimarinus gilvus</name>
    <dbReference type="NCBI Taxonomy" id="3058038"/>
    <lineage>
        <taxon>Bacteria</taxon>
        <taxon>Pseudomonadati</taxon>
        <taxon>Pseudomonadota</taxon>
        <taxon>Gammaproteobacteria</taxon>
        <taxon>Cellvibrionales</taxon>
        <taxon>Cellvibrionaceae</taxon>
        <taxon>Gilvimarinus</taxon>
    </lineage>
</organism>
<dbReference type="Proteomes" id="UP001273505">
    <property type="component" value="Unassembled WGS sequence"/>
</dbReference>
<feature type="chain" id="PRO_5047259077" description="Beta-galactosidase" evidence="1">
    <location>
        <begin position="21"/>
        <end position="157"/>
    </location>
</feature>
<keyword evidence="1" id="KW-0732">Signal</keyword>
<evidence type="ECO:0000313" key="3">
    <source>
        <dbReference type="Proteomes" id="UP001273505"/>
    </source>
</evidence>
<gene>
    <name evidence="2" type="ORF">SCD92_11095</name>
</gene>
<reference evidence="2 3" key="1">
    <citation type="submission" date="2023-11" db="EMBL/GenBank/DDBJ databases">
        <title>Gilvimarinus fulvus sp. nov., isolated from the surface of Kelp.</title>
        <authorList>
            <person name="Sun Y.Y."/>
            <person name="Gong Y."/>
            <person name="Du Z.J."/>
        </authorList>
    </citation>
    <scope>NUCLEOTIDE SEQUENCE [LARGE SCALE GENOMIC DNA]</scope>
    <source>
        <strain evidence="2 3">SDUM040013</strain>
    </source>
</reference>
<protein>
    <recommendedName>
        <fullName evidence="4">Beta-galactosidase</fullName>
    </recommendedName>
</protein>
<evidence type="ECO:0008006" key="4">
    <source>
        <dbReference type="Google" id="ProtNLM"/>
    </source>
</evidence>